<dbReference type="Proteomes" id="UP000277236">
    <property type="component" value="Unassembled WGS sequence"/>
</dbReference>
<gene>
    <name evidence="1" type="ORF">ALQ04_05422</name>
</gene>
<protein>
    <submittedName>
        <fullName evidence="1">Uncharacterized protein</fullName>
    </submittedName>
</protein>
<dbReference type="AlphaFoldDB" id="A0A3M4LH47"/>
<evidence type="ECO:0000313" key="2">
    <source>
        <dbReference type="Proteomes" id="UP000277236"/>
    </source>
</evidence>
<evidence type="ECO:0000313" key="1">
    <source>
        <dbReference type="EMBL" id="RMQ40786.1"/>
    </source>
</evidence>
<dbReference type="EMBL" id="RBRE01000091">
    <property type="protein sequence ID" value="RMQ40786.1"/>
    <property type="molecule type" value="Genomic_DNA"/>
</dbReference>
<comment type="caution">
    <text evidence="1">The sequence shown here is derived from an EMBL/GenBank/DDBJ whole genome shotgun (WGS) entry which is preliminary data.</text>
</comment>
<name>A0A3M4LH47_PSECI</name>
<reference evidence="1 2" key="1">
    <citation type="submission" date="2018-08" db="EMBL/GenBank/DDBJ databases">
        <title>Recombination of ecologically and evolutionarily significant loci maintains genetic cohesion in the Pseudomonas syringae species complex.</title>
        <authorList>
            <person name="Dillon M."/>
            <person name="Thakur S."/>
            <person name="Almeida R.N.D."/>
            <person name="Weir B.S."/>
            <person name="Guttman D.S."/>
        </authorList>
    </citation>
    <scope>NUCLEOTIDE SEQUENCE [LARGE SCALE GENOMIC DNA]</scope>
    <source>
        <strain evidence="1 2">ICMP 3353</strain>
    </source>
</reference>
<accession>A0A3M4LH47</accession>
<organism evidence="1 2">
    <name type="scientific">Pseudomonas cichorii</name>
    <dbReference type="NCBI Taxonomy" id="36746"/>
    <lineage>
        <taxon>Bacteria</taxon>
        <taxon>Pseudomonadati</taxon>
        <taxon>Pseudomonadota</taxon>
        <taxon>Gammaproteobacteria</taxon>
        <taxon>Pseudomonadales</taxon>
        <taxon>Pseudomonadaceae</taxon>
        <taxon>Pseudomonas</taxon>
    </lineage>
</organism>
<sequence length="312" mass="33609">MVTFEFRRLQKTSGVMALDQFQNPHATLADPLAGPGIGSIVVMQQKHGPAANGEMPGRQHTQAAIQLRLQRHRGAVDGTEQNVLAGFSTSLAQCIHGTESHLLIRGPDQADIRVALEQHPRLLLRPVAAPATQYDLAQVNLGKLGKRPAHALLTCQGNRRRVGAGKRQHLDRTAIVHAGIQADQALCSQIAALLVITDQAADEVRIANGEVTEDPHLILGQGIVDGQQPDATAFGQAQHLGGHIQLVGKHQIVRTRCVALQRFSRHIQQLSGIAIGVQHLERHPGRIGSRLHDTGVAVPIAIGSKTRAEKDH</sequence>
<proteinExistence type="predicted"/>